<dbReference type="PANTHER" id="PTHR42721">
    <property type="entry name" value="SUGAR HYDROLASE-RELATED"/>
    <property type="match status" value="1"/>
</dbReference>
<gene>
    <name evidence="5" type="ORF">GCM10009682_39860</name>
</gene>
<dbReference type="RefSeq" id="WP_344134233.1">
    <property type="nucleotide sequence ID" value="NZ_BAAALT010000127.1"/>
</dbReference>
<dbReference type="CDD" id="cd04084">
    <property type="entry name" value="CBM6_xylanase-like"/>
    <property type="match status" value="1"/>
</dbReference>
<dbReference type="PRINTS" id="PR00133">
    <property type="entry name" value="GLHYDRLASE3"/>
</dbReference>
<dbReference type="SUPFAM" id="SSF51445">
    <property type="entry name" value="(Trans)glycosidases"/>
    <property type="match status" value="1"/>
</dbReference>
<name>A0ABP4YKV7_9ACTN</name>
<dbReference type="InterPro" id="IPR005084">
    <property type="entry name" value="CBM6"/>
</dbReference>
<dbReference type="SUPFAM" id="SSF49785">
    <property type="entry name" value="Galactose-binding domain-like"/>
    <property type="match status" value="1"/>
</dbReference>
<protein>
    <submittedName>
        <fullName evidence="5">Glycoside hydrolase family 3 protein</fullName>
    </submittedName>
</protein>
<dbReference type="InterPro" id="IPR026891">
    <property type="entry name" value="Fn3-like"/>
</dbReference>
<dbReference type="InterPro" id="IPR013783">
    <property type="entry name" value="Ig-like_fold"/>
</dbReference>
<dbReference type="SUPFAM" id="SSF52279">
    <property type="entry name" value="Beta-D-glucan exohydrolase, C-terminal domain"/>
    <property type="match status" value="2"/>
</dbReference>
<comment type="caution">
    <text evidence="5">The sequence shown here is derived from an EMBL/GenBank/DDBJ whole genome shotgun (WGS) entry which is preliminary data.</text>
</comment>
<evidence type="ECO:0000256" key="3">
    <source>
        <dbReference type="ARBA" id="ARBA00022801"/>
    </source>
</evidence>
<dbReference type="Gene3D" id="2.60.120.260">
    <property type="entry name" value="Galactose-binding domain-like"/>
    <property type="match status" value="1"/>
</dbReference>
<dbReference type="Proteomes" id="UP001500218">
    <property type="component" value="Unassembled WGS sequence"/>
</dbReference>
<dbReference type="GO" id="GO:0016787">
    <property type="term" value="F:hydrolase activity"/>
    <property type="evidence" value="ECO:0007669"/>
    <property type="project" value="UniProtKB-KW"/>
</dbReference>
<dbReference type="Gene3D" id="2.60.120.380">
    <property type="match status" value="1"/>
</dbReference>
<dbReference type="Pfam" id="PF14310">
    <property type="entry name" value="Fn3-like"/>
    <property type="match status" value="1"/>
</dbReference>
<keyword evidence="6" id="KW-1185">Reference proteome</keyword>
<evidence type="ECO:0000259" key="4">
    <source>
        <dbReference type="PROSITE" id="PS51175"/>
    </source>
</evidence>
<dbReference type="PROSITE" id="PS51175">
    <property type="entry name" value="CBM6"/>
    <property type="match status" value="1"/>
</dbReference>
<dbReference type="InterPro" id="IPR006584">
    <property type="entry name" value="Cellulose-bd_IV"/>
</dbReference>
<keyword evidence="3 5" id="KW-0378">Hydrolase</keyword>
<dbReference type="InterPro" id="IPR001764">
    <property type="entry name" value="Glyco_hydro_3_N"/>
</dbReference>
<evidence type="ECO:0000313" key="5">
    <source>
        <dbReference type="EMBL" id="GAA1814763.1"/>
    </source>
</evidence>
<keyword evidence="2" id="KW-0732">Signal</keyword>
<evidence type="ECO:0000256" key="2">
    <source>
        <dbReference type="ARBA" id="ARBA00022729"/>
    </source>
</evidence>
<dbReference type="InterPro" id="IPR044993">
    <property type="entry name" value="BXL"/>
</dbReference>
<dbReference type="CDD" id="cd23343">
    <property type="entry name" value="beta-trefoil_FSCN_BglX-like"/>
    <property type="match status" value="1"/>
</dbReference>
<organism evidence="5 6">
    <name type="scientific">Luedemannella flava</name>
    <dbReference type="NCBI Taxonomy" id="349316"/>
    <lineage>
        <taxon>Bacteria</taxon>
        <taxon>Bacillati</taxon>
        <taxon>Actinomycetota</taxon>
        <taxon>Actinomycetes</taxon>
        <taxon>Micromonosporales</taxon>
        <taxon>Micromonosporaceae</taxon>
        <taxon>Luedemannella</taxon>
    </lineage>
</organism>
<evidence type="ECO:0000256" key="1">
    <source>
        <dbReference type="ARBA" id="ARBA00005336"/>
    </source>
</evidence>
<reference evidence="6" key="1">
    <citation type="journal article" date="2019" name="Int. J. Syst. Evol. Microbiol.">
        <title>The Global Catalogue of Microorganisms (GCM) 10K type strain sequencing project: providing services to taxonomists for standard genome sequencing and annotation.</title>
        <authorList>
            <consortium name="The Broad Institute Genomics Platform"/>
            <consortium name="The Broad Institute Genome Sequencing Center for Infectious Disease"/>
            <person name="Wu L."/>
            <person name="Ma J."/>
        </authorList>
    </citation>
    <scope>NUCLEOTIDE SEQUENCE [LARGE SCALE GENOMIC DNA]</scope>
    <source>
        <strain evidence="6">JCM 13250</strain>
    </source>
</reference>
<dbReference type="SMART" id="SM00606">
    <property type="entry name" value="CBD_IV"/>
    <property type="match status" value="1"/>
</dbReference>
<dbReference type="EMBL" id="BAAALT010000127">
    <property type="protein sequence ID" value="GAA1814763.1"/>
    <property type="molecule type" value="Genomic_DNA"/>
</dbReference>
<dbReference type="Gene3D" id="3.40.50.1700">
    <property type="entry name" value="Glycoside hydrolase family 3 C-terminal domain"/>
    <property type="match status" value="1"/>
</dbReference>
<evidence type="ECO:0000313" key="6">
    <source>
        <dbReference type="Proteomes" id="UP001500218"/>
    </source>
</evidence>
<accession>A0ABP4YKV7</accession>
<dbReference type="Gene3D" id="2.60.40.10">
    <property type="entry name" value="Immunoglobulins"/>
    <property type="match status" value="1"/>
</dbReference>
<dbReference type="Pfam" id="PF01915">
    <property type="entry name" value="Glyco_hydro_3_C"/>
    <property type="match status" value="1"/>
</dbReference>
<feature type="domain" description="CBM6" evidence="4">
    <location>
        <begin position="824"/>
        <end position="946"/>
    </location>
</feature>
<dbReference type="Gene3D" id="3.20.20.300">
    <property type="entry name" value="Glycoside hydrolase, family 3, N-terminal domain"/>
    <property type="match status" value="1"/>
</dbReference>
<proteinExistence type="inferred from homology"/>
<dbReference type="InterPro" id="IPR008979">
    <property type="entry name" value="Galactose-bd-like_sf"/>
</dbReference>
<dbReference type="InterPro" id="IPR036881">
    <property type="entry name" value="Glyco_hydro_3_C_sf"/>
</dbReference>
<dbReference type="InterPro" id="IPR036962">
    <property type="entry name" value="Glyco_hydro_3_N_sf"/>
</dbReference>
<dbReference type="Pfam" id="PF03422">
    <property type="entry name" value="CBM_6"/>
    <property type="match status" value="1"/>
</dbReference>
<dbReference type="PANTHER" id="PTHR42721:SF3">
    <property type="entry name" value="BETA-D-XYLOSIDASE 5-RELATED"/>
    <property type="match status" value="1"/>
</dbReference>
<sequence length="952" mass="101885">MSDPEAGAYTDGALPLADRITDLLARLTLEEKVALLHQHQPAIDRLGVGPFRTGTEALHGLAWLGEATVFPQAVGLGATWDLDLVRRVGEAVGDEVRGLHHKDPERAGLNVWAPVVNQLRDPRWGRNEEGYAEDPLLTGAMGTAYSWGLRGDHPTFLKTAPTLKHFLGYNNETRRDRTSSNLSPRVLHEYELPPFRAPIADGAAVAIMASYNLVNNRPAHLSPLINDALRTWTSDDILVVSDAQAPSNVVESQAYYPDHAAATAALIKAGVDSFTDNDARSEITIARATEALARGLLTEADIDAALRHIFAIRFRLGEFDPAEANPFAAITADVINCSEHQRLAREAARAAIVLLRNDEDLLPLAAPKRVAVLGPLSDVLFEDWYSGTLPYQATVRRGLTERLGDAVVSHEDGVDRVVLRAAGTDRFVTASDHADGATLRLADGAGEFDLFDWGDGVYSLRAVANGRHVTAVDAEGTPLVNNQASPNGWVVRETFRLAEREDGALVLKHVASGRFVAATEDGALGATAGSPADALGLSIETVHSGVDAAVAAAREADVAIVVLGNHPLINGRECEDRVDLNLPPTQQRLIEAVHAANPTTVLVLTSSYPYAIRWADEHVPAILWSAHGGQEFGNALADVLLGDASPSGRLPQTWYRDDTDLPDLLDYDIIATDATYLYFRGRPLYPFGHGLTYGRVAYRDLRVSAPALDADGEITVTVEVVNTGEYAVDEVVQLYTRQQRSRVKLPVRQLRGFAKVRLAPGASTAVTLPLKAADLAFWDVTQGRMVVEEARHTVMVGASATDVRATAVVDVRGEQIAPRAVSGRSLRAADHDDYCGIALVDENTVTGDAVGAVEPGSWITFDGVDLGRGVRAVGAKVAQVDGAGTITLRVDDPVRGQVVATLTVPSTGSEYAWTEVSAPAAGATGIRDLYLVFSAPGTRVAELTFDGPGAEA</sequence>
<dbReference type="InterPro" id="IPR017853">
    <property type="entry name" value="GH"/>
</dbReference>
<comment type="similarity">
    <text evidence="1">Belongs to the glycosyl hydrolase 3 family.</text>
</comment>
<dbReference type="SMART" id="SM01217">
    <property type="entry name" value="Fn3_like"/>
    <property type="match status" value="1"/>
</dbReference>
<dbReference type="InterPro" id="IPR002772">
    <property type="entry name" value="Glyco_hydro_3_C"/>
</dbReference>
<dbReference type="Pfam" id="PF00933">
    <property type="entry name" value="Glyco_hydro_3"/>
    <property type="match status" value="1"/>
</dbReference>